<dbReference type="Gene3D" id="3.90.1150.10">
    <property type="entry name" value="Aspartate Aminotransferase, domain 1"/>
    <property type="match status" value="1"/>
</dbReference>
<evidence type="ECO:0000259" key="3">
    <source>
        <dbReference type="Pfam" id="PF00266"/>
    </source>
</evidence>
<dbReference type="InterPro" id="IPR000192">
    <property type="entry name" value="Aminotrans_V_dom"/>
</dbReference>
<dbReference type="GO" id="GO:0008483">
    <property type="term" value="F:transaminase activity"/>
    <property type="evidence" value="ECO:0007669"/>
    <property type="project" value="UniProtKB-KW"/>
</dbReference>
<accession>A0A4P6ZW36</accession>
<dbReference type="PANTHER" id="PTHR11601">
    <property type="entry name" value="CYSTEINE DESULFURYLASE FAMILY MEMBER"/>
    <property type="match status" value="1"/>
</dbReference>
<dbReference type="Proteomes" id="UP000294292">
    <property type="component" value="Chromosome"/>
</dbReference>
<proteinExistence type="predicted"/>
<dbReference type="PIRSF" id="PIRSF005572">
    <property type="entry name" value="NifS"/>
    <property type="match status" value="1"/>
</dbReference>
<dbReference type="RefSeq" id="WP_134209173.1">
    <property type="nucleotide sequence ID" value="NZ_CP038015.1"/>
</dbReference>
<evidence type="ECO:0000256" key="1">
    <source>
        <dbReference type="ARBA" id="ARBA00001933"/>
    </source>
</evidence>
<dbReference type="Pfam" id="PF00266">
    <property type="entry name" value="Aminotran_5"/>
    <property type="match status" value="1"/>
</dbReference>
<comment type="cofactor">
    <cofactor evidence="1">
        <name>pyridoxal 5'-phosphate</name>
        <dbReference type="ChEBI" id="CHEBI:597326"/>
    </cofactor>
</comment>
<keyword evidence="4" id="KW-0032">Aminotransferase</keyword>
<dbReference type="AlphaFoldDB" id="A0A4P6ZW36"/>
<dbReference type="SUPFAM" id="SSF53383">
    <property type="entry name" value="PLP-dependent transferases"/>
    <property type="match status" value="1"/>
</dbReference>
<dbReference type="OrthoDB" id="9808002at2"/>
<protein>
    <submittedName>
        <fullName evidence="4">Aminotransferase class V-fold PLP-dependent enzyme</fullName>
    </submittedName>
</protein>
<keyword evidence="4" id="KW-0808">Transferase</keyword>
<evidence type="ECO:0000313" key="5">
    <source>
        <dbReference type="Proteomes" id="UP000294292"/>
    </source>
</evidence>
<dbReference type="KEGG" id="panc:E2636_04610"/>
<organism evidence="4 5">
    <name type="scientific">Paenisporosarcina antarctica</name>
    <dbReference type="NCBI Taxonomy" id="417367"/>
    <lineage>
        <taxon>Bacteria</taxon>
        <taxon>Bacillati</taxon>
        <taxon>Bacillota</taxon>
        <taxon>Bacilli</taxon>
        <taxon>Bacillales</taxon>
        <taxon>Caryophanaceae</taxon>
        <taxon>Paenisporosarcina</taxon>
    </lineage>
</organism>
<dbReference type="InterPro" id="IPR015421">
    <property type="entry name" value="PyrdxlP-dep_Trfase_major"/>
</dbReference>
<dbReference type="Gene3D" id="3.40.640.10">
    <property type="entry name" value="Type I PLP-dependent aspartate aminotransferase-like (Major domain)"/>
    <property type="match status" value="1"/>
</dbReference>
<name>A0A4P6ZW36_9BACL</name>
<dbReference type="PANTHER" id="PTHR11601:SF36">
    <property type="entry name" value="CYSTEINE DESULFURASE NIFS-RELATED"/>
    <property type="match status" value="1"/>
</dbReference>
<dbReference type="InterPro" id="IPR016454">
    <property type="entry name" value="Cysteine_dSase"/>
</dbReference>
<dbReference type="NCBIfam" id="NF002806">
    <property type="entry name" value="PRK02948.1"/>
    <property type="match status" value="1"/>
</dbReference>
<gene>
    <name evidence="4" type="ORF">E2636_04610</name>
</gene>
<sequence length="378" mass="41432">MIYLDTAATSPMRKEAIDAYIEAAKTAFGNTQSLHDAGSTAAEYITSCKQMWGRFFNGRAEGVYFTANASEGNQFTIRSLLRGRPSEFRDIITTKLEHASVLTTMHELEKEGYRIHYIPVDLFGVLDLKEFERAVNQKTALVVMQLVNSEMGAIQPVKACATYAKQFGVPIHCDIVQGFGKIPLDLTTLGVTSAVCSSHKIGGPKGVGIVYIDPAVHWESVYEGTTHQNGFRGGTVDVPAIVAATIAAKYALAEQQDAYQQATNLQEFMSYNLPEGVQLVGNVETKSPFIQGLILPHVEGQWMMLECNRQQIAISTGTACKIGFGEAMSAMSAIGFESDVARKFVRISFNPHTTLREVKAFIEVVNQSLIENNTRATQ</sequence>
<dbReference type="EMBL" id="CP038015">
    <property type="protein sequence ID" value="QBP40453.1"/>
    <property type="molecule type" value="Genomic_DNA"/>
</dbReference>
<dbReference type="InterPro" id="IPR015424">
    <property type="entry name" value="PyrdxlP-dep_Trfase"/>
</dbReference>
<evidence type="ECO:0000313" key="4">
    <source>
        <dbReference type="EMBL" id="QBP40453.1"/>
    </source>
</evidence>
<dbReference type="InterPro" id="IPR015422">
    <property type="entry name" value="PyrdxlP-dep_Trfase_small"/>
</dbReference>
<keyword evidence="5" id="KW-1185">Reference proteome</keyword>
<reference evidence="4 5" key="1">
    <citation type="submission" date="2019-03" db="EMBL/GenBank/DDBJ databases">
        <title>Complete genome sequence of Paenisporosarcina antarctica CGMCC 1.6503T.</title>
        <authorList>
            <person name="Rong J.-C."/>
            <person name="Chi N.-Y."/>
            <person name="Zhang Q.-F."/>
        </authorList>
    </citation>
    <scope>NUCLEOTIDE SEQUENCE [LARGE SCALE GENOMIC DNA]</scope>
    <source>
        <strain evidence="4 5">CGMCC 1.6503</strain>
    </source>
</reference>
<feature type="domain" description="Aminotransferase class V" evidence="3">
    <location>
        <begin position="2"/>
        <end position="361"/>
    </location>
</feature>
<keyword evidence="2" id="KW-0663">Pyridoxal phosphate</keyword>
<evidence type="ECO:0000256" key="2">
    <source>
        <dbReference type="ARBA" id="ARBA00022898"/>
    </source>
</evidence>